<evidence type="ECO:0000313" key="3">
    <source>
        <dbReference type="EMBL" id="AEO54866.1"/>
    </source>
</evidence>
<dbReference type="AlphaFoldDB" id="G2Q042"/>
<dbReference type="RefSeq" id="XP_003660111.1">
    <property type="nucleotide sequence ID" value="XM_003660063.1"/>
</dbReference>
<evidence type="ECO:0000313" key="4">
    <source>
        <dbReference type="Proteomes" id="UP000007322"/>
    </source>
</evidence>
<dbReference type="OMA" id="GAPECAQ"/>
<gene>
    <name evidence="3" type="ORF">MYCTH_90354</name>
</gene>
<keyword evidence="4" id="KW-1185">Reference proteome</keyword>
<evidence type="ECO:0000256" key="1">
    <source>
        <dbReference type="SAM" id="MobiDB-lite"/>
    </source>
</evidence>
<reference evidence="3 4" key="1">
    <citation type="journal article" date="2011" name="Nat. Biotechnol.">
        <title>Comparative genomic analysis of the thermophilic biomass-degrading fungi Myceliophthora thermophila and Thielavia terrestris.</title>
        <authorList>
            <person name="Berka R.M."/>
            <person name="Grigoriev I.V."/>
            <person name="Otillar R."/>
            <person name="Salamov A."/>
            <person name="Grimwood J."/>
            <person name="Reid I."/>
            <person name="Ishmael N."/>
            <person name="John T."/>
            <person name="Darmond C."/>
            <person name="Moisan M.-C."/>
            <person name="Henrissat B."/>
            <person name="Coutinho P.M."/>
            <person name="Lombard V."/>
            <person name="Natvig D.O."/>
            <person name="Lindquist E."/>
            <person name="Schmutz J."/>
            <person name="Lucas S."/>
            <person name="Harris P."/>
            <person name="Powlowski J."/>
            <person name="Bellemare A."/>
            <person name="Taylor D."/>
            <person name="Butler G."/>
            <person name="de Vries R.P."/>
            <person name="Allijn I.E."/>
            <person name="van den Brink J."/>
            <person name="Ushinsky S."/>
            <person name="Storms R."/>
            <person name="Powell A.J."/>
            <person name="Paulsen I.T."/>
            <person name="Elbourne L.D.H."/>
            <person name="Baker S.E."/>
            <person name="Magnuson J."/>
            <person name="LaBoissiere S."/>
            <person name="Clutterbuck A.J."/>
            <person name="Martinez D."/>
            <person name="Wogulis M."/>
            <person name="de Leon A.L."/>
            <person name="Rey M.W."/>
            <person name="Tsang A."/>
        </authorList>
    </citation>
    <scope>NUCLEOTIDE SEQUENCE [LARGE SCALE GENOMIC DNA]</scope>
    <source>
        <strain evidence="4">ATCC 42464 / BCRC 31852 / DSM 1799</strain>
    </source>
</reference>
<dbReference type="InParanoid" id="G2Q042"/>
<dbReference type="KEGG" id="mtm:MYCTH_90354"/>
<organism evidence="3 4">
    <name type="scientific">Thermothelomyces thermophilus (strain ATCC 42464 / BCRC 31852 / DSM 1799)</name>
    <name type="common">Sporotrichum thermophile</name>
    <dbReference type="NCBI Taxonomy" id="573729"/>
    <lineage>
        <taxon>Eukaryota</taxon>
        <taxon>Fungi</taxon>
        <taxon>Dikarya</taxon>
        <taxon>Ascomycota</taxon>
        <taxon>Pezizomycotina</taxon>
        <taxon>Sordariomycetes</taxon>
        <taxon>Sordariomycetidae</taxon>
        <taxon>Sordariales</taxon>
        <taxon>Chaetomiaceae</taxon>
        <taxon>Thermothelomyces</taxon>
    </lineage>
</organism>
<dbReference type="OrthoDB" id="5244855at2759"/>
<accession>G2Q042</accession>
<evidence type="ECO:0008006" key="5">
    <source>
        <dbReference type="Google" id="ProtNLM"/>
    </source>
</evidence>
<sequence length="305" mass="31220">MKNTAVFVLLGHAALAQAEAWWEGAPECAYDCFNSWWSSAIAWPAPTSYCSANQGASVSNCLRTACSATPTAVTSYSSLSASLCSRWSSCSSAGSTGVYTITAPAFTGRWPDLDDDHDWDDLDWDDLDWNDHDDDDDDDDDWDDLDRFRSRWSQFTRTWTGGVYTVTGCEWDGNVWAGGPWGYGIGGAAGSPWGPWGSGWRVTTVTQTITRVVTVTSSGGATSLSTSVGPGLVALAVSGDVTSTSVVGAAETTGTGTAGNSPSATGGSGGGSVPDAAAALAGDGALGVKVAGAVLGGVIAVAALL</sequence>
<dbReference type="HOGENOM" id="CLU_082457_0_0_1"/>
<proteinExistence type="predicted"/>
<keyword evidence="2" id="KW-0732">Signal</keyword>
<feature type="chain" id="PRO_5003435083" description="Extracellular membrane protein CFEM domain-containing protein" evidence="2">
    <location>
        <begin position="19"/>
        <end position="305"/>
    </location>
</feature>
<evidence type="ECO:0000256" key="2">
    <source>
        <dbReference type="SAM" id="SignalP"/>
    </source>
</evidence>
<feature type="region of interest" description="Disordered" evidence="1">
    <location>
        <begin position="251"/>
        <end position="272"/>
    </location>
</feature>
<dbReference type="STRING" id="573729.G2Q042"/>
<dbReference type="GeneID" id="11508369"/>
<dbReference type="eggNOG" id="ENOG502R6EY">
    <property type="taxonomic scope" value="Eukaryota"/>
</dbReference>
<feature type="signal peptide" evidence="2">
    <location>
        <begin position="1"/>
        <end position="18"/>
    </location>
</feature>
<dbReference type="Proteomes" id="UP000007322">
    <property type="component" value="Chromosome 1"/>
</dbReference>
<feature type="compositionally biased region" description="Low complexity" evidence="1">
    <location>
        <begin position="251"/>
        <end position="265"/>
    </location>
</feature>
<protein>
    <recommendedName>
        <fullName evidence="5">Extracellular membrane protein CFEM domain-containing protein</fullName>
    </recommendedName>
</protein>
<name>G2Q042_THET4</name>
<dbReference type="EMBL" id="CP003002">
    <property type="protein sequence ID" value="AEO54866.1"/>
    <property type="molecule type" value="Genomic_DNA"/>
</dbReference>
<dbReference type="VEuPathDB" id="FungiDB:MYCTH_90354"/>